<evidence type="ECO:0000259" key="2">
    <source>
        <dbReference type="SMART" id="SM00959"/>
    </source>
</evidence>
<name>A0ABP8X1D9_9PSEU</name>
<evidence type="ECO:0000313" key="3">
    <source>
        <dbReference type="EMBL" id="GAA4697073.1"/>
    </source>
</evidence>
<feature type="region of interest" description="Disordered" evidence="1">
    <location>
        <begin position="380"/>
        <end position="405"/>
    </location>
</feature>
<dbReference type="EMBL" id="BAABIC010000013">
    <property type="protein sequence ID" value="GAA4697073.1"/>
    <property type="molecule type" value="Genomic_DNA"/>
</dbReference>
<sequence>MKMDELRAHARTLGLDGADELHKPELLAKVKAHHYAQAHGGEHRDGSGGGASAGRRPTRSELSGMKLDELRAHARRLRIDGADELHKPELLARVKEHHLASELSSMKLGELRAHARTLGLDGADELHKPELLAKVKDHHGLGGGGASGGRRPTRSELSGMKLDELRAHARRLRIDGADELHKPELLARVKEHHLASELSSMKLGELRAHARKLGLDGADELHKPELLATVKDHHFAETHDGGHRPDADGGSTGESRPAPSAEQDHGDNATPDTPDAGETTPAAKQRDELPAHPPEPGSDGDEELHSPELLATVEDAPSTAEDGQGSPREETPLHAITGSEERLDVGTEPRETDRAGLGAHIVPGHQQVSVPAPREELITVEPEPIAEVNRDAPDDGPATSEEPPEVVLPEEAQLFARAAVPAGVVRRFGTETRTGQETVGTEIGQEELDVDPDGPSVPGR</sequence>
<proteinExistence type="predicted"/>
<feature type="domain" description="Rho termination factor-like N-terminal" evidence="2">
    <location>
        <begin position="156"/>
        <end position="196"/>
    </location>
</feature>
<feature type="region of interest" description="Disordered" evidence="1">
    <location>
        <begin position="35"/>
        <end position="63"/>
    </location>
</feature>
<dbReference type="InterPro" id="IPR011112">
    <property type="entry name" value="Rho-like_N"/>
</dbReference>
<comment type="caution">
    <text evidence="3">The sequence shown here is derived from an EMBL/GenBank/DDBJ whole genome shotgun (WGS) entry which is preliminary data.</text>
</comment>
<organism evidence="3 4">
    <name type="scientific">Pseudonocardia yuanmonensis</name>
    <dbReference type="NCBI Taxonomy" id="1095914"/>
    <lineage>
        <taxon>Bacteria</taxon>
        <taxon>Bacillati</taxon>
        <taxon>Actinomycetota</taxon>
        <taxon>Actinomycetes</taxon>
        <taxon>Pseudonocardiales</taxon>
        <taxon>Pseudonocardiaceae</taxon>
        <taxon>Pseudonocardia</taxon>
    </lineage>
</organism>
<dbReference type="Pfam" id="PF09557">
    <property type="entry name" value="DUF2382"/>
    <property type="match status" value="1"/>
</dbReference>
<feature type="region of interest" description="Disordered" evidence="1">
    <location>
        <begin position="136"/>
        <end position="155"/>
    </location>
</feature>
<feature type="domain" description="Rho termination factor-like N-terminal" evidence="2">
    <location>
        <begin position="1"/>
        <end position="40"/>
    </location>
</feature>
<feature type="region of interest" description="Disordered" evidence="1">
    <location>
        <begin position="429"/>
        <end position="460"/>
    </location>
</feature>
<feature type="compositionally biased region" description="Basic and acidic residues" evidence="1">
    <location>
        <begin position="339"/>
        <end position="351"/>
    </location>
</feature>
<accession>A0ABP8X1D9</accession>
<protein>
    <recommendedName>
        <fullName evidence="2">Rho termination factor-like N-terminal domain-containing protein</fullName>
    </recommendedName>
</protein>
<gene>
    <name evidence="3" type="ORF">GCM10023215_39010</name>
</gene>
<feature type="region of interest" description="Disordered" evidence="1">
    <location>
        <begin position="236"/>
        <end position="351"/>
    </location>
</feature>
<dbReference type="InterPro" id="IPR019060">
    <property type="entry name" value="DUF2382"/>
</dbReference>
<feature type="domain" description="Rho termination factor-like N-terminal" evidence="2">
    <location>
        <begin position="61"/>
        <end position="101"/>
    </location>
</feature>
<keyword evidence="4" id="KW-1185">Reference proteome</keyword>
<feature type="domain" description="Rho termination factor-like N-terminal" evidence="2">
    <location>
        <begin position="197"/>
        <end position="238"/>
    </location>
</feature>
<evidence type="ECO:0000313" key="4">
    <source>
        <dbReference type="Proteomes" id="UP001500325"/>
    </source>
</evidence>
<dbReference type="SMART" id="SM00959">
    <property type="entry name" value="Rho_N"/>
    <property type="match status" value="5"/>
</dbReference>
<evidence type="ECO:0000256" key="1">
    <source>
        <dbReference type="SAM" id="MobiDB-lite"/>
    </source>
</evidence>
<dbReference type="Proteomes" id="UP001500325">
    <property type="component" value="Unassembled WGS sequence"/>
</dbReference>
<feature type="compositionally biased region" description="Basic and acidic residues" evidence="1">
    <location>
        <begin position="236"/>
        <end position="247"/>
    </location>
</feature>
<reference evidence="4" key="1">
    <citation type="journal article" date="2019" name="Int. J. Syst. Evol. Microbiol.">
        <title>The Global Catalogue of Microorganisms (GCM) 10K type strain sequencing project: providing services to taxonomists for standard genome sequencing and annotation.</title>
        <authorList>
            <consortium name="The Broad Institute Genomics Platform"/>
            <consortium name="The Broad Institute Genome Sequencing Center for Infectious Disease"/>
            <person name="Wu L."/>
            <person name="Ma J."/>
        </authorList>
    </citation>
    <scope>NUCLEOTIDE SEQUENCE [LARGE SCALE GENOMIC DNA]</scope>
    <source>
        <strain evidence="4">JCM 18055</strain>
    </source>
</reference>
<feature type="domain" description="Rho termination factor-like N-terminal" evidence="2">
    <location>
        <begin position="102"/>
        <end position="144"/>
    </location>
</feature>